<gene>
    <name evidence="2" type="ORF">FM119_00590</name>
</gene>
<keyword evidence="1" id="KW-0812">Transmembrane</keyword>
<sequence>MPLLLFAAGARRLPLVAMGFLQFVAPILQFLIGVVVLHEEMPPERLAGFVLIWVAVVLIMVDAVRGARRGRAAVGTEPC</sequence>
<keyword evidence="3" id="KW-1185">Reference proteome</keyword>
<name>A0A1R4IB91_9MICO</name>
<dbReference type="InterPro" id="IPR037185">
    <property type="entry name" value="EmrE-like"/>
</dbReference>
<feature type="transmembrane region" description="Helical" evidence="1">
    <location>
        <begin position="46"/>
        <end position="64"/>
    </location>
</feature>
<organism evidence="2 3">
    <name type="scientific">Mycetocola reblochoni REB411</name>
    <dbReference type="NCBI Taxonomy" id="1255698"/>
    <lineage>
        <taxon>Bacteria</taxon>
        <taxon>Bacillati</taxon>
        <taxon>Actinomycetota</taxon>
        <taxon>Actinomycetes</taxon>
        <taxon>Micrococcales</taxon>
        <taxon>Microbacteriaceae</taxon>
        <taxon>Mycetocola</taxon>
    </lineage>
</organism>
<evidence type="ECO:0000256" key="1">
    <source>
        <dbReference type="SAM" id="Phobius"/>
    </source>
</evidence>
<keyword evidence="1" id="KW-0472">Membrane</keyword>
<dbReference type="SUPFAM" id="SSF103481">
    <property type="entry name" value="Multidrug resistance efflux transporter EmrE"/>
    <property type="match status" value="1"/>
</dbReference>
<reference evidence="3" key="1">
    <citation type="submission" date="2017-02" db="EMBL/GenBank/DDBJ databases">
        <authorList>
            <person name="Dridi B."/>
        </authorList>
    </citation>
    <scope>NUCLEOTIDE SEQUENCE [LARGE SCALE GENOMIC DNA]</scope>
    <source>
        <strain evidence="3">EB411</strain>
    </source>
</reference>
<dbReference type="AlphaFoldDB" id="A0A1R4IB91"/>
<dbReference type="RefSeq" id="WP_338065645.1">
    <property type="nucleotide sequence ID" value="NZ_FUKR01000004.1"/>
</dbReference>
<dbReference type="Proteomes" id="UP000196778">
    <property type="component" value="Unassembled WGS sequence"/>
</dbReference>
<feature type="transmembrane region" description="Helical" evidence="1">
    <location>
        <begin position="12"/>
        <end position="34"/>
    </location>
</feature>
<keyword evidence="1" id="KW-1133">Transmembrane helix</keyword>
<protein>
    <submittedName>
        <fullName evidence="2">Protein rarD</fullName>
    </submittedName>
</protein>
<dbReference type="EMBL" id="FUKR01000004">
    <property type="protein sequence ID" value="SJN16573.1"/>
    <property type="molecule type" value="Genomic_DNA"/>
</dbReference>
<evidence type="ECO:0000313" key="3">
    <source>
        <dbReference type="Proteomes" id="UP000196778"/>
    </source>
</evidence>
<evidence type="ECO:0000313" key="2">
    <source>
        <dbReference type="EMBL" id="SJN16573.1"/>
    </source>
</evidence>
<proteinExistence type="predicted"/>
<accession>A0A1R4IB91</accession>